<dbReference type="STRING" id="68170.GCA_000974445_03980"/>
<dbReference type="AlphaFoldDB" id="A0A0F0GMG5"/>
<keyword evidence="3" id="KW-1185">Reference proteome</keyword>
<dbReference type="EMBL" id="JYJG01000276">
    <property type="protein sequence ID" value="KJK43766.1"/>
    <property type="molecule type" value="Genomic_DNA"/>
</dbReference>
<evidence type="ECO:0000256" key="1">
    <source>
        <dbReference type="SAM" id="Phobius"/>
    </source>
</evidence>
<protein>
    <submittedName>
        <fullName evidence="2">Uncharacterized protein</fullName>
    </submittedName>
</protein>
<sequence>MTIEQKPVQQLCESPLVILGVSASLAVVIGLLPLLWDHSPALAAALGALLVLAFAITVKYAPNRK</sequence>
<gene>
    <name evidence="2" type="ORF">UK23_31920</name>
</gene>
<keyword evidence="1" id="KW-0812">Transmembrane</keyword>
<reference evidence="2 3" key="1">
    <citation type="submission" date="2015-02" db="EMBL/GenBank/DDBJ databases">
        <authorList>
            <person name="Ju K.-S."/>
            <person name="Doroghazi J.R."/>
            <person name="Metcalf W."/>
        </authorList>
    </citation>
    <scope>NUCLEOTIDE SEQUENCE [LARGE SCALE GENOMIC DNA]</scope>
    <source>
        <strain evidence="2 3">NRRL B-16140</strain>
    </source>
</reference>
<evidence type="ECO:0000313" key="3">
    <source>
        <dbReference type="Proteomes" id="UP000033393"/>
    </source>
</evidence>
<comment type="caution">
    <text evidence="2">The sequence shown here is derived from an EMBL/GenBank/DDBJ whole genome shotgun (WGS) entry which is preliminary data.</text>
</comment>
<organism evidence="2 3">
    <name type="scientific">Lentzea aerocolonigenes</name>
    <name type="common">Lechevalieria aerocolonigenes</name>
    <name type="synonym">Saccharothrix aerocolonigenes</name>
    <dbReference type="NCBI Taxonomy" id="68170"/>
    <lineage>
        <taxon>Bacteria</taxon>
        <taxon>Bacillati</taxon>
        <taxon>Actinomycetota</taxon>
        <taxon>Actinomycetes</taxon>
        <taxon>Pseudonocardiales</taxon>
        <taxon>Pseudonocardiaceae</taxon>
        <taxon>Lentzea</taxon>
    </lineage>
</organism>
<proteinExistence type="predicted"/>
<dbReference type="PATRIC" id="fig|68170.10.peg.8241"/>
<accession>A0A0F0GMG5</accession>
<evidence type="ECO:0000313" key="2">
    <source>
        <dbReference type="EMBL" id="KJK43766.1"/>
    </source>
</evidence>
<dbReference type="Proteomes" id="UP000033393">
    <property type="component" value="Unassembled WGS sequence"/>
</dbReference>
<keyword evidence="1" id="KW-0472">Membrane</keyword>
<dbReference type="RefSeq" id="WP_045315419.1">
    <property type="nucleotide sequence ID" value="NZ_JYJG01000276.1"/>
</dbReference>
<keyword evidence="1" id="KW-1133">Transmembrane helix</keyword>
<feature type="transmembrane region" description="Helical" evidence="1">
    <location>
        <begin position="16"/>
        <end position="36"/>
    </location>
</feature>
<dbReference type="OrthoDB" id="3698687at2"/>
<name>A0A0F0GMG5_LENAE</name>
<feature type="transmembrane region" description="Helical" evidence="1">
    <location>
        <begin position="42"/>
        <end position="61"/>
    </location>
</feature>